<protein>
    <submittedName>
        <fullName evidence="1">Uncharacterized protein</fullName>
    </submittedName>
</protein>
<keyword evidence="2" id="KW-1185">Reference proteome</keyword>
<name>A0ABP7VTN3_9ACTN</name>
<evidence type="ECO:0000313" key="1">
    <source>
        <dbReference type="EMBL" id="GAA4074213.1"/>
    </source>
</evidence>
<dbReference type="EMBL" id="BAAAZG010000019">
    <property type="protein sequence ID" value="GAA4074213.1"/>
    <property type="molecule type" value="Genomic_DNA"/>
</dbReference>
<proteinExistence type="predicted"/>
<sequence>MNTGQAIVLVVDACPDGHRCGARHCILDGAVEILILDRPQCRCRSHWGMIADLLLGRGFVLRYNDAARFRLRA</sequence>
<accession>A0ABP7VTN3</accession>
<reference evidence="2" key="1">
    <citation type="journal article" date="2019" name="Int. J. Syst. Evol. Microbiol.">
        <title>The Global Catalogue of Microorganisms (GCM) 10K type strain sequencing project: providing services to taxonomists for standard genome sequencing and annotation.</title>
        <authorList>
            <consortium name="The Broad Institute Genomics Platform"/>
            <consortium name="The Broad Institute Genome Sequencing Center for Infectious Disease"/>
            <person name="Wu L."/>
            <person name="Ma J."/>
        </authorList>
    </citation>
    <scope>NUCLEOTIDE SEQUENCE [LARGE SCALE GENOMIC DNA]</scope>
    <source>
        <strain evidence="2">JCM 16702</strain>
    </source>
</reference>
<evidence type="ECO:0000313" key="2">
    <source>
        <dbReference type="Proteomes" id="UP001500683"/>
    </source>
</evidence>
<dbReference type="Proteomes" id="UP001500683">
    <property type="component" value="Unassembled WGS sequence"/>
</dbReference>
<gene>
    <name evidence="1" type="ORF">GCM10022214_33610</name>
</gene>
<organism evidence="1 2">
    <name type="scientific">Actinomadura miaoliensis</name>
    <dbReference type="NCBI Taxonomy" id="430685"/>
    <lineage>
        <taxon>Bacteria</taxon>
        <taxon>Bacillati</taxon>
        <taxon>Actinomycetota</taxon>
        <taxon>Actinomycetes</taxon>
        <taxon>Streptosporangiales</taxon>
        <taxon>Thermomonosporaceae</taxon>
        <taxon>Actinomadura</taxon>
    </lineage>
</organism>
<comment type="caution">
    <text evidence="1">The sequence shown here is derived from an EMBL/GenBank/DDBJ whole genome shotgun (WGS) entry which is preliminary data.</text>
</comment>